<evidence type="ECO:0000313" key="5">
    <source>
        <dbReference type="EMBL" id="TNJ63083.1"/>
    </source>
</evidence>
<dbReference type="InterPro" id="IPR050807">
    <property type="entry name" value="TransReg_Diox_bact_type"/>
</dbReference>
<keyword evidence="2" id="KW-0238">DNA-binding</keyword>
<dbReference type="GO" id="GO:0005829">
    <property type="term" value="C:cytosol"/>
    <property type="evidence" value="ECO:0007669"/>
    <property type="project" value="TreeGrafter"/>
</dbReference>
<reference evidence="5 6" key="1">
    <citation type="submission" date="2019-05" db="EMBL/GenBank/DDBJ databases">
        <title>We sequenced the genome of Paenibacillus hemerocallicola KCTC 33185 for further insight into its adaptation and study the phylogeny of Paenibacillus.</title>
        <authorList>
            <person name="Narsing Rao M.P."/>
        </authorList>
    </citation>
    <scope>NUCLEOTIDE SEQUENCE [LARGE SCALE GENOMIC DNA]</scope>
    <source>
        <strain evidence="5 6">KCTC 33185</strain>
    </source>
</reference>
<keyword evidence="1" id="KW-0805">Transcription regulation</keyword>
<dbReference type="PANTHER" id="PTHR46797:SF23">
    <property type="entry name" value="HTH-TYPE TRANSCRIPTIONAL REGULATOR SUTR"/>
    <property type="match status" value="1"/>
</dbReference>
<dbReference type="Proteomes" id="UP000307943">
    <property type="component" value="Unassembled WGS sequence"/>
</dbReference>
<keyword evidence="6" id="KW-1185">Reference proteome</keyword>
<gene>
    <name evidence="5" type="ORF">FE784_27105</name>
</gene>
<proteinExistence type="predicted"/>
<organism evidence="5 6">
    <name type="scientific">Paenibacillus hemerocallicola</name>
    <dbReference type="NCBI Taxonomy" id="1172614"/>
    <lineage>
        <taxon>Bacteria</taxon>
        <taxon>Bacillati</taxon>
        <taxon>Bacillota</taxon>
        <taxon>Bacilli</taxon>
        <taxon>Bacillales</taxon>
        <taxon>Paenibacillaceae</taxon>
        <taxon>Paenibacillus</taxon>
    </lineage>
</organism>
<dbReference type="RefSeq" id="WP_139605389.1">
    <property type="nucleotide sequence ID" value="NZ_VDCQ01000048.1"/>
</dbReference>
<evidence type="ECO:0000259" key="4">
    <source>
        <dbReference type="PROSITE" id="PS50943"/>
    </source>
</evidence>
<dbReference type="GO" id="GO:0003677">
    <property type="term" value="F:DNA binding"/>
    <property type="evidence" value="ECO:0007669"/>
    <property type="project" value="UniProtKB-KW"/>
</dbReference>
<dbReference type="PANTHER" id="PTHR46797">
    <property type="entry name" value="HTH-TYPE TRANSCRIPTIONAL REGULATOR"/>
    <property type="match status" value="1"/>
</dbReference>
<evidence type="ECO:0000313" key="6">
    <source>
        <dbReference type="Proteomes" id="UP000307943"/>
    </source>
</evidence>
<dbReference type="OrthoDB" id="9814553at2"/>
<dbReference type="Pfam" id="PF01381">
    <property type="entry name" value="HTH_3"/>
    <property type="match status" value="1"/>
</dbReference>
<sequence length="112" mass="13027">MANILEMIGAKIRLYRTAKQWTQEQLAEAIGSTGSYVGQLERGEKNVRVQTLTKIAEALEISIFALLEHDHEEFLYSKQWVWDSLTLILQQSEGKQRKIYRVLREMLADEDD</sequence>
<dbReference type="SMART" id="SM00530">
    <property type="entry name" value="HTH_XRE"/>
    <property type="match status" value="1"/>
</dbReference>
<feature type="domain" description="HTH cro/C1-type" evidence="4">
    <location>
        <begin position="12"/>
        <end position="66"/>
    </location>
</feature>
<name>A0A5C4T247_9BACL</name>
<evidence type="ECO:0000256" key="2">
    <source>
        <dbReference type="ARBA" id="ARBA00023125"/>
    </source>
</evidence>
<dbReference type="InterPro" id="IPR010982">
    <property type="entry name" value="Lambda_DNA-bd_dom_sf"/>
</dbReference>
<dbReference type="PROSITE" id="PS50943">
    <property type="entry name" value="HTH_CROC1"/>
    <property type="match status" value="1"/>
</dbReference>
<keyword evidence="3" id="KW-0804">Transcription</keyword>
<dbReference type="Gene3D" id="1.10.260.40">
    <property type="entry name" value="lambda repressor-like DNA-binding domains"/>
    <property type="match status" value="1"/>
</dbReference>
<dbReference type="InterPro" id="IPR001387">
    <property type="entry name" value="Cro/C1-type_HTH"/>
</dbReference>
<evidence type="ECO:0000256" key="3">
    <source>
        <dbReference type="ARBA" id="ARBA00023163"/>
    </source>
</evidence>
<evidence type="ECO:0000256" key="1">
    <source>
        <dbReference type="ARBA" id="ARBA00023015"/>
    </source>
</evidence>
<dbReference type="SUPFAM" id="SSF47413">
    <property type="entry name" value="lambda repressor-like DNA-binding domains"/>
    <property type="match status" value="1"/>
</dbReference>
<protein>
    <submittedName>
        <fullName evidence="5">Helix-turn-helix transcriptional regulator</fullName>
    </submittedName>
</protein>
<accession>A0A5C4T247</accession>
<comment type="caution">
    <text evidence="5">The sequence shown here is derived from an EMBL/GenBank/DDBJ whole genome shotgun (WGS) entry which is preliminary data.</text>
</comment>
<dbReference type="CDD" id="cd00093">
    <property type="entry name" value="HTH_XRE"/>
    <property type="match status" value="1"/>
</dbReference>
<dbReference type="EMBL" id="VDCQ01000048">
    <property type="protein sequence ID" value="TNJ63083.1"/>
    <property type="molecule type" value="Genomic_DNA"/>
</dbReference>
<dbReference type="GO" id="GO:0003700">
    <property type="term" value="F:DNA-binding transcription factor activity"/>
    <property type="evidence" value="ECO:0007669"/>
    <property type="project" value="TreeGrafter"/>
</dbReference>
<dbReference type="AlphaFoldDB" id="A0A5C4T247"/>